<name>A0A4C1ZZX6_EUMVA</name>
<evidence type="ECO:0000313" key="2">
    <source>
        <dbReference type="EMBL" id="GBP94371.1"/>
    </source>
</evidence>
<feature type="region of interest" description="Disordered" evidence="1">
    <location>
        <begin position="1"/>
        <end position="32"/>
    </location>
</feature>
<dbReference type="Proteomes" id="UP000299102">
    <property type="component" value="Unassembled WGS sequence"/>
</dbReference>
<dbReference type="AlphaFoldDB" id="A0A4C1ZZX6"/>
<organism evidence="2 3">
    <name type="scientific">Eumeta variegata</name>
    <name type="common">Bagworm moth</name>
    <name type="synonym">Eumeta japonica</name>
    <dbReference type="NCBI Taxonomy" id="151549"/>
    <lineage>
        <taxon>Eukaryota</taxon>
        <taxon>Metazoa</taxon>
        <taxon>Ecdysozoa</taxon>
        <taxon>Arthropoda</taxon>
        <taxon>Hexapoda</taxon>
        <taxon>Insecta</taxon>
        <taxon>Pterygota</taxon>
        <taxon>Neoptera</taxon>
        <taxon>Endopterygota</taxon>
        <taxon>Lepidoptera</taxon>
        <taxon>Glossata</taxon>
        <taxon>Ditrysia</taxon>
        <taxon>Tineoidea</taxon>
        <taxon>Psychidae</taxon>
        <taxon>Oiketicinae</taxon>
        <taxon>Eumeta</taxon>
    </lineage>
</organism>
<evidence type="ECO:0000256" key="1">
    <source>
        <dbReference type="SAM" id="MobiDB-lite"/>
    </source>
</evidence>
<reference evidence="2 3" key="1">
    <citation type="journal article" date="2019" name="Commun. Biol.">
        <title>The bagworm genome reveals a unique fibroin gene that provides high tensile strength.</title>
        <authorList>
            <person name="Kono N."/>
            <person name="Nakamura H."/>
            <person name="Ohtoshi R."/>
            <person name="Tomita M."/>
            <person name="Numata K."/>
            <person name="Arakawa K."/>
        </authorList>
    </citation>
    <scope>NUCLEOTIDE SEQUENCE [LARGE SCALE GENOMIC DNA]</scope>
</reference>
<protein>
    <submittedName>
        <fullName evidence="2">Uncharacterized protein</fullName>
    </submittedName>
</protein>
<evidence type="ECO:0000313" key="3">
    <source>
        <dbReference type="Proteomes" id="UP000299102"/>
    </source>
</evidence>
<sequence>MRVGADGPRSGFLSTAAAGARGRRAGRAEGGAASDENVNLNVIVGAAALHLHFFQRPGPIDRYDRTLLQDRRNILSSRFRVYFRISAAASSNLGPAGRARTAPPRGSRLGISEDMP</sequence>
<dbReference type="EMBL" id="BGZK01002496">
    <property type="protein sequence ID" value="GBP94371.1"/>
    <property type="molecule type" value="Genomic_DNA"/>
</dbReference>
<proteinExistence type="predicted"/>
<accession>A0A4C1ZZX6</accession>
<gene>
    <name evidence="2" type="ORF">EVAR_64289_1</name>
</gene>
<comment type="caution">
    <text evidence="2">The sequence shown here is derived from an EMBL/GenBank/DDBJ whole genome shotgun (WGS) entry which is preliminary data.</text>
</comment>
<feature type="region of interest" description="Disordered" evidence="1">
    <location>
        <begin position="92"/>
        <end position="116"/>
    </location>
</feature>
<keyword evidence="3" id="KW-1185">Reference proteome</keyword>